<dbReference type="EMBL" id="CM056742">
    <property type="protein sequence ID" value="KAJ8680941.1"/>
    <property type="molecule type" value="Genomic_DNA"/>
</dbReference>
<gene>
    <name evidence="1" type="ORF">QAD02_016728</name>
</gene>
<accession>A0ACC2PD62</accession>
<name>A0ACC2PD62_9HYME</name>
<protein>
    <submittedName>
        <fullName evidence="1">Uncharacterized protein</fullName>
    </submittedName>
</protein>
<evidence type="ECO:0000313" key="1">
    <source>
        <dbReference type="EMBL" id="KAJ8680941.1"/>
    </source>
</evidence>
<keyword evidence="2" id="KW-1185">Reference proteome</keyword>
<comment type="caution">
    <text evidence="1">The sequence shown here is derived from an EMBL/GenBank/DDBJ whole genome shotgun (WGS) entry which is preliminary data.</text>
</comment>
<evidence type="ECO:0000313" key="2">
    <source>
        <dbReference type="Proteomes" id="UP001239111"/>
    </source>
</evidence>
<sequence length="494" mass="55863">MSSDVVNNVEIDDVHHHDFTTASEWEVFIARIEEIIHEWKLVHTKPSPPIKAGDFVNLPWEEKTENLNFADVEFSLKHFKLKTNDDESQHSSNQGTEEHDSTWTQCQKDILNASNDFTQPDEDYLEIVQYYGVREFMLLIPSKKTAITDETKIKILLSSLAIAVNNAHCEVPAFVQALELWQKFYLGINIGKGCRMNMNMVHLKKIPPHCKHLTGLLTLFKQKIGEGCGIRYDPAQVSVRLSYCLKDWTSSSWTQDPPDFDFLSGETIGVDELGKLPFGAALDPIEEFHLFVSWPEICENILVDSENFSDLEPLSAPEWSLQVKMVPSPACLLGDYLTQFVQLCKSHNSLVEVLGDGAAYNDNENHGLTAAFNKLTESKIPSLSTIVSRRASKARRNINGTIPEDVLLPVLYFLFPDAEDVQRAPYSENCGYNVDDDKWRGIKTCAIDSLVWRLAVVSAHCANNLGGHTALAQLWHEFVQEVRFRWEKGIILPG</sequence>
<reference evidence="1" key="1">
    <citation type="submission" date="2023-04" db="EMBL/GenBank/DDBJ databases">
        <title>A chromosome-level genome assembly of the parasitoid wasp Eretmocerus hayati.</title>
        <authorList>
            <person name="Zhong Y."/>
            <person name="Liu S."/>
            <person name="Liu Y."/>
        </authorList>
    </citation>
    <scope>NUCLEOTIDE SEQUENCE</scope>
    <source>
        <strain evidence="1">ZJU_SS_LIU_2023</strain>
    </source>
</reference>
<proteinExistence type="predicted"/>
<organism evidence="1 2">
    <name type="scientific">Eretmocerus hayati</name>
    <dbReference type="NCBI Taxonomy" id="131215"/>
    <lineage>
        <taxon>Eukaryota</taxon>
        <taxon>Metazoa</taxon>
        <taxon>Ecdysozoa</taxon>
        <taxon>Arthropoda</taxon>
        <taxon>Hexapoda</taxon>
        <taxon>Insecta</taxon>
        <taxon>Pterygota</taxon>
        <taxon>Neoptera</taxon>
        <taxon>Endopterygota</taxon>
        <taxon>Hymenoptera</taxon>
        <taxon>Apocrita</taxon>
        <taxon>Proctotrupomorpha</taxon>
        <taxon>Chalcidoidea</taxon>
        <taxon>Aphelinidae</taxon>
        <taxon>Aphelininae</taxon>
        <taxon>Eretmocerus</taxon>
    </lineage>
</organism>
<dbReference type="Proteomes" id="UP001239111">
    <property type="component" value="Chromosome 2"/>
</dbReference>